<dbReference type="Proteomes" id="UP001595859">
    <property type="component" value="Unassembled WGS sequence"/>
</dbReference>
<sequence length="165" mass="17436">MREFDKEGPRAEGAPVVWAGRESGPALVVVDPAGAARHDELPPTWDRLADHFQVAWCRIPASKRTIEDVEDVFETLAERRAPATLVASGQACESALALAGQFSDAVTSVLLVDPPAGSETLADSDIEVRVVARSHPGPTDRIDAPLPLGHPEVVAGLMTALAGMK</sequence>
<protein>
    <recommendedName>
        <fullName evidence="3">Alpha/beta hydrolase family protein</fullName>
    </recommendedName>
</protein>
<comment type="caution">
    <text evidence="1">The sequence shown here is derived from an EMBL/GenBank/DDBJ whole genome shotgun (WGS) entry which is preliminary data.</text>
</comment>
<gene>
    <name evidence="1" type="ORF">ACFPCV_19415</name>
</gene>
<evidence type="ECO:0000313" key="2">
    <source>
        <dbReference type="Proteomes" id="UP001595859"/>
    </source>
</evidence>
<dbReference type="EMBL" id="JBHSIS010000008">
    <property type="protein sequence ID" value="MFC4855685.1"/>
    <property type="molecule type" value="Genomic_DNA"/>
</dbReference>
<dbReference type="SUPFAM" id="SSF53474">
    <property type="entry name" value="alpha/beta-Hydrolases"/>
    <property type="match status" value="1"/>
</dbReference>
<reference evidence="2" key="1">
    <citation type="journal article" date="2019" name="Int. J. Syst. Evol. Microbiol.">
        <title>The Global Catalogue of Microorganisms (GCM) 10K type strain sequencing project: providing services to taxonomists for standard genome sequencing and annotation.</title>
        <authorList>
            <consortium name="The Broad Institute Genomics Platform"/>
            <consortium name="The Broad Institute Genome Sequencing Center for Infectious Disease"/>
            <person name="Wu L."/>
            <person name="Ma J."/>
        </authorList>
    </citation>
    <scope>NUCLEOTIDE SEQUENCE [LARGE SCALE GENOMIC DNA]</scope>
    <source>
        <strain evidence="2">ZS-22-S1</strain>
    </source>
</reference>
<organism evidence="1 2">
    <name type="scientific">Actinophytocola glycyrrhizae</name>
    <dbReference type="NCBI Taxonomy" id="2044873"/>
    <lineage>
        <taxon>Bacteria</taxon>
        <taxon>Bacillati</taxon>
        <taxon>Actinomycetota</taxon>
        <taxon>Actinomycetes</taxon>
        <taxon>Pseudonocardiales</taxon>
        <taxon>Pseudonocardiaceae</taxon>
    </lineage>
</organism>
<evidence type="ECO:0000313" key="1">
    <source>
        <dbReference type="EMBL" id="MFC4855685.1"/>
    </source>
</evidence>
<proteinExistence type="predicted"/>
<evidence type="ECO:0008006" key="3">
    <source>
        <dbReference type="Google" id="ProtNLM"/>
    </source>
</evidence>
<dbReference type="InterPro" id="IPR029058">
    <property type="entry name" value="AB_hydrolase_fold"/>
</dbReference>
<dbReference type="RefSeq" id="WP_378057643.1">
    <property type="nucleotide sequence ID" value="NZ_JBHSIS010000008.1"/>
</dbReference>
<keyword evidence="2" id="KW-1185">Reference proteome</keyword>
<accession>A0ABV9S5E9</accession>
<name>A0ABV9S5E9_9PSEU</name>